<gene>
    <name evidence="2" type="ORF">BC643_1267</name>
</gene>
<dbReference type="SUPFAM" id="SSF46955">
    <property type="entry name" value="Putative DNA-binding domain"/>
    <property type="match status" value="1"/>
</dbReference>
<dbReference type="Proteomes" id="UP000283387">
    <property type="component" value="Unassembled WGS sequence"/>
</dbReference>
<dbReference type="NCBIfam" id="TIGR01764">
    <property type="entry name" value="excise"/>
    <property type="match status" value="1"/>
</dbReference>
<reference evidence="2 3" key="1">
    <citation type="submission" date="2018-09" db="EMBL/GenBank/DDBJ databases">
        <title>Genomic Encyclopedia of Archaeal and Bacterial Type Strains, Phase II (KMG-II): from individual species to whole genera.</title>
        <authorList>
            <person name="Goeker M."/>
        </authorList>
    </citation>
    <scope>NUCLEOTIDE SEQUENCE [LARGE SCALE GENOMIC DNA]</scope>
    <source>
        <strain evidence="2 3">DSM 27148</strain>
    </source>
</reference>
<dbReference type="Pfam" id="PF12728">
    <property type="entry name" value="HTH_17"/>
    <property type="match status" value="1"/>
</dbReference>
<dbReference type="RefSeq" id="WP_120272278.1">
    <property type="nucleotide sequence ID" value="NZ_RAPN01000001.1"/>
</dbReference>
<dbReference type="InterPro" id="IPR009061">
    <property type="entry name" value="DNA-bd_dom_put_sf"/>
</dbReference>
<sequence>MKNTDTTLLTVEAVADKLSLTNKTVRKHIRSGKIPAQKHGKRWYISTSDFYRIFAEYMTT</sequence>
<dbReference type="GO" id="GO:0003677">
    <property type="term" value="F:DNA binding"/>
    <property type="evidence" value="ECO:0007669"/>
    <property type="project" value="InterPro"/>
</dbReference>
<organism evidence="2 3">
    <name type="scientific">Mangrovibacterium diazotrophicum</name>
    <dbReference type="NCBI Taxonomy" id="1261403"/>
    <lineage>
        <taxon>Bacteria</taxon>
        <taxon>Pseudomonadati</taxon>
        <taxon>Bacteroidota</taxon>
        <taxon>Bacteroidia</taxon>
        <taxon>Marinilabiliales</taxon>
        <taxon>Prolixibacteraceae</taxon>
        <taxon>Mangrovibacterium</taxon>
    </lineage>
</organism>
<accession>A0A419W6B4</accession>
<evidence type="ECO:0000313" key="2">
    <source>
        <dbReference type="EMBL" id="RKD90922.1"/>
    </source>
</evidence>
<protein>
    <submittedName>
        <fullName evidence="2">Excisionase family DNA binding protein</fullName>
    </submittedName>
</protein>
<dbReference type="InterPro" id="IPR041657">
    <property type="entry name" value="HTH_17"/>
</dbReference>
<dbReference type="InterPro" id="IPR010093">
    <property type="entry name" value="SinI_DNA-bd"/>
</dbReference>
<feature type="domain" description="Helix-turn-helix" evidence="1">
    <location>
        <begin position="8"/>
        <end position="50"/>
    </location>
</feature>
<evidence type="ECO:0000259" key="1">
    <source>
        <dbReference type="Pfam" id="PF12728"/>
    </source>
</evidence>
<keyword evidence="3" id="KW-1185">Reference proteome</keyword>
<dbReference type="OrthoDB" id="26294at2"/>
<dbReference type="AlphaFoldDB" id="A0A419W6B4"/>
<name>A0A419W6B4_9BACT</name>
<dbReference type="EMBL" id="RAPN01000001">
    <property type="protein sequence ID" value="RKD90922.1"/>
    <property type="molecule type" value="Genomic_DNA"/>
</dbReference>
<evidence type="ECO:0000313" key="3">
    <source>
        <dbReference type="Proteomes" id="UP000283387"/>
    </source>
</evidence>
<proteinExistence type="predicted"/>
<comment type="caution">
    <text evidence="2">The sequence shown here is derived from an EMBL/GenBank/DDBJ whole genome shotgun (WGS) entry which is preliminary data.</text>
</comment>